<dbReference type="RefSeq" id="WP_013633962.1">
    <property type="nucleotide sequence ID" value="NC_015177.1"/>
</dbReference>
<evidence type="ECO:0000313" key="4">
    <source>
        <dbReference type="Proteomes" id="UP000000310"/>
    </source>
</evidence>
<gene>
    <name evidence="3" type="ordered locus">Pedsa_2938</name>
</gene>
<dbReference type="KEGG" id="psn:Pedsa_2938"/>
<reference evidence="4" key="2">
    <citation type="submission" date="2011-02" db="EMBL/GenBank/DDBJ databases">
        <title>The complete genome of Pedobacter saltans DSM 12145.</title>
        <authorList>
            <consortium name="US DOE Joint Genome Institute (JGI-PGF)"/>
            <person name="Lucas S."/>
            <person name="Copeland A."/>
            <person name="Lapidus A."/>
            <person name="Bruce D."/>
            <person name="Goodwin L."/>
            <person name="Pitluck S."/>
            <person name="Kyrpides N."/>
            <person name="Mavromatis K."/>
            <person name="Pagani I."/>
            <person name="Ivanova N."/>
            <person name="Ovchinnikova G."/>
            <person name="Lu M."/>
            <person name="Detter J.C."/>
            <person name="Han C."/>
            <person name="Land M."/>
            <person name="Hauser L."/>
            <person name="Markowitz V."/>
            <person name="Cheng J.-F."/>
            <person name="Hugenholtz P."/>
            <person name="Woyke T."/>
            <person name="Wu D."/>
            <person name="Tindall B."/>
            <person name="Pomrenke H.G."/>
            <person name="Brambilla E."/>
            <person name="Klenk H.-P."/>
            <person name="Eisen J.A."/>
        </authorList>
    </citation>
    <scope>NUCLEOTIDE SEQUENCE [LARGE SCALE GENOMIC DNA]</scope>
    <source>
        <strain evidence="4">ATCC 51119 / DSM 12145 / JCM 21818 / LMG 10337 / NBRC 100064 / NCIMB 13643</strain>
    </source>
</reference>
<feature type="transmembrane region" description="Helical" evidence="1">
    <location>
        <begin position="217"/>
        <end position="235"/>
    </location>
</feature>
<dbReference type="HOGENOM" id="CLU_067776_1_0_10"/>
<feature type="transmembrane region" description="Helical" evidence="1">
    <location>
        <begin position="102"/>
        <end position="122"/>
    </location>
</feature>
<reference evidence="3 4" key="1">
    <citation type="journal article" date="2011" name="Stand. Genomic Sci.">
        <title>Complete genome sequence of the gliding, heparinolytic Pedobacter saltans type strain (113).</title>
        <authorList>
            <person name="Liolios K."/>
            <person name="Sikorski J."/>
            <person name="Lu M."/>
            <person name="Nolan M."/>
            <person name="Lapidus A."/>
            <person name="Lucas S."/>
            <person name="Hammon N."/>
            <person name="Deshpande S."/>
            <person name="Cheng J.F."/>
            <person name="Tapia R."/>
            <person name="Han C."/>
            <person name="Goodwin L."/>
            <person name="Pitluck S."/>
            <person name="Huntemann M."/>
            <person name="Ivanova N."/>
            <person name="Pagani I."/>
            <person name="Mavromatis K."/>
            <person name="Ovchinikova G."/>
            <person name="Pati A."/>
            <person name="Chen A."/>
            <person name="Palaniappan K."/>
            <person name="Land M."/>
            <person name="Hauser L."/>
            <person name="Brambilla E.M."/>
            <person name="Kotsyurbenko O."/>
            <person name="Rohde M."/>
            <person name="Tindall B.J."/>
            <person name="Abt B."/>
            <person name="Goker M."/>
            <person name="Detter J.C."/>
            <person name="Woyke T."/>
            <person name="Bristow J."/>
            <person name="Eisen J.A."/>
            <person name="Markowitz V."/>
            <person name="Hugenholtz P."/>
            <person name="Klenk H.P."/>
            <person name="Kyrpides N.C."/>
        </authorList>
    </citation>
    <scope>NUCLEOTIDE SEQUENCE [LARGE SCALE GENOMIC DNA]</scope>
    <source>
        <strain evidence="4">ATCC 51119 / DSM 12145 / JCM 21818 / LMG 10337 / NBRC 100064 / NCIMB 13643</strain>
    </source>
</reference>
<feature type="transmembrane region" description="Helical" evidence="1">
    <location>
        <begin position="61"/>
        <end position="82"/>
    </location>
</feature>
<keyword evidence="1" id="KW-0812">Transmembrane</keyword>
<feature type="transmembrane region" description="Helical" evidence="1">
    <location>
        <begin position="240"/>
        <end position="259"/>
    </location>
</feature>
<dbReference type="eggNOG" id="COG1266">
    <property type="taxonomic scope" value="Bacteria"/>
</dbReference>
<dbReference type="Pfam" id="PF02517">
    <property type="entry name" value="Rce1-like"/>
    <property type="match status" value="1"/>
</dbReference>
<dbReference type="STRING" id="762903.Pedsa_2938"/>
<dbReference type="Proteomes" id="UP000000310">
    <property type="component" value="Chromosome"/>
</dbReference>
<keyword evidence="4" id="KW-1185">Reference proteome</keyword>
<feature type="domain" description="CAAX prenyl protease 2/Lysostaphin resistance protein A-like" evidence="2">
    <location>
        <begin position="165"/>
        <end position="252"/>
    </location>
</feature>
<dbReference type="MEROPS" id="G05.A04"/>
<keyword evidence="1" id="KW-1133">Transmembrane helix</keyword>
<keyword evidence="1" id="KW-0472">Membrane</keyword>
<protein>
    <submittedName>
        <fullName evidence="3">Abortive infection protein</fullName>
    </submittedName>
</protein>
<dbReference type="InterPro" id="IPR003675">
    <property type="entry name" value="Rce1/LyrA-like_dom"/>
</dbReference>
<dbReference type="GO" id="GO:0004175">
    <property type="term" value="F:endopeptidase activity"/>
    <property type="evidence" value="ECO:0007669"/>
    <property type="project" value="UniProtKB-ARBA"/>
</dbReference>
<feature type="transmembrane region" description="Helical" evidence="1">
    <location>
        <begin position="165"/>
        <end position="184"/>
    </location>
</feature>
<feature type="transmembrane region" description="Helical" evidence="1">
    <location>
        <begin position="12"/>
        <end position="41"/>
    </location>
</feature>
<name>F0S8Z0_PSESL</name>
<organism evidence="3 4">
    <name type="scientific">Pseudopedobacter saltans (strain ATCC 51119 / DSM 12145 / JCM 21818 / CCUG 39354 / LMG 10337 / NBRC 100064 / NCIMB 13643)</name>
    <name type="common">Pedobacter saltans</name>
    <dbReference type="NCBI Taxonomy" id="762903"/>
    <lineage>
        <taxon>Bacteria</taxon>
        <taxon>Pseudomonadati</taxon>
        <taxon>Bacteroidota</taxon>
        <taxon>Sphingobacteriia</taxon>
        <taxon>Sphingobacteriales</taxon>
        <taxon>Sphingobacteriaceae</taxon>
        <taxon>Pseudopedobacter</taxon>
    </lineage>
</organism>
<evidence type="ECO:0000256" key="1">
    <source>
        <dbReference type="SAM" id="Phobius"/>
    </source>
</evidence>
<dbReference type="AlphaFoldDB" id="F0S8Z0"/>
<dbReference type="GO" id="GO:0080120">
    <property type="term" value="P:CAAX-box protein maturation"/>
    <property type="evidence" value="ECO:0007669"/>
    <property type="project" value="UniProtKB-ARBA"/>
</dbReference>
<feature type="transmembrane region" description="Helical" evidence="1">
    <location>
        <begin position="191"/>
        <end position="211"/>
    </location>
</feature>
<dbReference type="PANTHER" id="PTHR43592:SF15">
    <property type="entry name" value="CAAX AMINO TERMINAL PROTEASE FAMILY PROTEIN"/>
    <property type="match status" value="1"/>
</dbReference>
<feature type="transmembrane region" description="Helical" evidence="1">
    <location>
        <begin position="279"/>
        <end position="297"/>
    </location>
</feature>
<evidence type="ECO:0000259" key="2">
    <source>
        <dbReference type="Pfam" id="PF02517"/>
    </source>
</evidence>
<dbReference type="PANTHER" id="PTHR43592">
    <property type="entry name" value="CAAX AMINO TERMINAL PROTEASE"/>
    <property type="match status" value="1"/>
</dbReference>
<accession>F0S8Z0</accession>
<proteinExistence type="predicted"/>
<dbReference type="EMBL" id="CP002545">
    <property type="protein sequence ID" value="ADY53477.1"/>
    <property type="molecule type" value="Genomic_DNA"/>
</dbReference>
<sequence length="304" mass="35193">MNDSLHYQDKHPLYELLILTFFCFLGGIVFSFFGSITYLIFFGSHLSLTSLSGEGLYQNVNFLRCIQIFSSLGIFIVGPLSFSKFRKYKFATYFQFTKQTELILILLSIAILFASLPLIEYLGNLNSKMSFPESLKALEYWMRQKEDEAMMLTKQLLIMKDYKDLVINLLMIAIIPAIGEELLFRGAVQTIFIKWFSNPHIAIWLAAIIFSAIHVQFYGFIPRMFLGALFGYLLFWGKSLWYPIIGHFINNGSAVIIAYLYQLDGKSVEEIEKTDNFPAYGYIFSALFTLVLLYNFYQRSKNRV</sequence>
<dbReference type="OrthoDB" id="1523022at2"/>
<evidence type="ECO:0000313" key="3">
    <source>
        <dbReference type="EMBL" id="ADY53477.1"/>
    </source>
</evidence>